<evidence type="ECO:0000313" key="2">
    <source>
        <dbReference type="Proteomes" id="UP000015105"/>
    </source>
</evidence>
<accession>A0A453BMW9</accession>
<evidence type="ECO:0000313" key="1">
    <source>
        <dbReference type="EnsemblPlants" id="AET2Gv20568900.1"/>
    </source>
</evidence>
<reference evidence="1" key="3">
    <citation type="journal article" date="2017" name="Nature">
        <title>Genome sequence of the progenitor of the wheat D genome Aegilops tauschii.</title>
        <authorList>
            <person name="Luo M.C."/>
            <person name="Gu Y.Q."/>
            <person name="Puiu D."/>
            <person name="Wang H."/>
            <person name="Twardziok S.O."/>
            <person name="Deal K.R."/>
            <person name="Huo N."/>
            <person name="Zhu T."/>
            <person name="Wang L."/>
            <person name="Wang Y."/>
            <person name="McGuire P.E."/>
            <person name="Liu S."/>
            <person name="Long H."/>
            <person name="Ramasamy R.K."/>
            <person name="Rodriguez J.C."/>
            <person name="Van S.L."/>
            <person name="Yuan L."/>
            <person name="Wang Z."/>
            <person name="Xia Z."/>
            <person name="Xiao L."/>
            <person name="Anderson O.D."/>
            <person name="Ouyang S."/>
            <person name="Liang Y."/>
            <person name="Zimin A.V."/>
            <person name="Pertea G."/>
            <person name="Qi P."/>
            <person name="Bennetzen J.L."/>
            <person name="Dai X."/>
            <person name="Dawson M.W."/>
            <person name="Muller H.G."/>
            <person name="Kugler K."/>
            <person name="Rivarola-Duarte L."/>
            <person name="Spannagl M."/>
            <person name="Mayer K.F.X."/>
            <person name="Lu F.H."/>
            <person name="Bevan M.W."/>
            <person name="Leroy P."/>
            <person name="Li P."/>
            <person name="You F.M."/>
            <person name="Sun Q."/>
            <person name="Liu Z."/>
            <person name="Lyons E."/>
            <person name="Wicker T."/>
            <person name="Salzberg S.L."/>
            <person name="Devos K.M."/>
            <person name="Dvorak J."/>
        </authorList>
    </citation>
    <scope>NUCLEOTIDE SEQUENCE [LARGE SCALE GENOMIC DNA]</scope>
    <source>
        <strain evidence="1">cv. AL8/78</strain>
    </source>
</reference>
<reference evidence="1" key="5">
    <citation type="journal article" date="2021" name="G3 (Bethesda)">
        <title>Aegilops tauschii genome assembly Aet v5.0 features greater sequence contiguity and improved annotation.</title>
        <authorList>
            <person name="Wang L."/>
            <person name="Zhu T."/>
            <person name="Rodriguez J.C."/>
            <person name="Deal K.R."/>
            <person name="Dubcovsky J."/>
            <person name="McGuire P.E."/>
            <person name="Lux T."/>
            <person name="Spannagl M."/>
            <person name="Mayer K.F.X."/>
            <person name="Baldrich P."/>
            <person name="Meyers B.C."/>
            <person name="Huo N."/>
            <person name="Gu Y.Q."/>
            <person name="Zhou H."/>
            <person name="Devos K.M."/>
            <person name="Bennetzen J.L."/>
            <person name="Unver T."/>
            <person name="Budak H."/>
            <person name="Gulick P.J."/>
            <person name="Galiba G."/>
            <person name="Kalapos B."/>
            <person name="Nelson D.R."/>
            <person name="Li P."/>
            <person name="You F.M."/>
            <person name="Luo M.C."/>
            <person name="Dvorak J."/>
        </authorList>
    </citation>
    <scope>NUCLEOTIDE SEQUENCE [LARGE SCALE GENOMIC DNA]</scope>
    <source>
        <strain evidence="1">cv. AL8/78</strain>
    </source>
</reference>
<reference evidence="2" key="1">
    <citation type="journal article" date="2014" name="Science">
        <title>Ancient hybridizations among the ancestral genomes of bread wheat.</title>
        <authorList>
            <consortium name="International Wheat Genome Sequencing Consortium,"/>
            <person name="Marcussen T."/>
            <person name="Sandve S.R."/>
            <person name="Heier L."/>
            <person name="Spannagl M."/>
            <person name="Pfeifer M."/>
            <person name="Jakobsen K.S."/>
            <person name="Wulff B.B."/>
            <person name="Steuernagel B."/>
            <person name="Mayer K.F."/>
            <person name="Olsen O.A."/>
        </authorList>
    </citation>
    <scope>NUCLEOTIDE SEQUENCE [LARGE SCALE GENOMIC DNA]</scope>
    <source>
        <strain evidence="2">cv. AL8/78</strain>
    </source>
</reference>
<keyword evidence="2" id="KW-1185">Reference proteome</keyword>
<organism evidence="1 2">
    <name type="scientific">Aegilops tauschii subsp. strangulata</name>
    <name type="common">Goatgrass</name>
    <dbReference type="NCBI Taxonomy" id="200361"/>
    <lineage>
        <taxon>Eukaryota</taxon>
        <taxon>Viridiplantae</taxon>
        <taxon>Streptophyta</taxon>
        <taxon>Embryophyta</taxon>
        <taxon>Tracheophyta</taxon>
        <taxon>Spermatophyta</taxon>
        <taxon>Magnoliopsida</taxon>
        <taxon>Liliopsida</taxon>
        <taxon>Poales</taxon>
        <taxon>Poaceae</taxon>
        <taxon>BOP clade</taxon>
        <taxon>Pooideae</taxon>
        <taxon>Triticodae</taxon>
        <taxon>Triticeae</taxon>
        <taxon>Triticinae</taxon>
        <taxon>Aegilops</taxon>
    </lineage>
</organism>
<dbReference type="AlphaFoldDB" id="A0A453BMW9"/>
<sequence length="86" mass="9667">MEGLIPLVYRAVAEYRKRRQQQQLLALGLGSSCLQRYNDQPPSRALLFCDSAMSPARALMSPLLRSPPSRRHCAAQVRVVVMAKEN</sequence>
<reference evidence="2" key="2">
    <citation type="journal article" date="2017" name="Nat. Plants">
        <title>The Aegilops tauschii genome reveals multiple impacts of transposons.</title>
        <authorList>
            <person name="Zhao G."/>
            <person name="Zou C."/>
            <person name="Li K."/>
            <person name="Wang K."/>
            <person name="Li T."/>
            <person name="Gao L."/>
            <person name="Zhang X."/>
            <person name="Wang H."/>
            <person name="Yang Z."/>
            <person name="Liu X."/>
            <person name="Jiang W."/>
            <person name="Mao L."/>
            <person name="Kong X."/>
            <person name="Jiao Y."/>
            <person name="Jia J."/>
        </authorList>
    </citation>
    <scope>NUCLEOTIDE SEQUENCE [LARGE SCALE GENOMIC DNA]</scope>
    <source>
        <strain evidence="2">cv. AL8/78</strain>
    </source>
</reference>
<dbReference type="EnsemblPlants" id="AET2Gv20568900.1">
    <property type="protein sequence ID" value="AET2Gv20568900.1"/>
    <property type="gene ID" value="AET2Gv20568900"/>
</dbReference>
<name>A0A453BMW9_AEGTS</name>
<reference evidence="1" key="4">
    <citation type="submission" date="2019-03" db="UniProtKB">
        <authorList>
            <consortium name="EnsemblPlants"/>
        </authorList>
    </citation>
    <scope>IDENTIFICATION</scope>
</reference>
<dbReference type="Gramene" id="AET2Gv20568900.1">
    <property type="protein sequence ID" value="AET2Gv20568900.1"/>
    <property type="gene ID" value="AET2Gv20568900"/>
</dbReference>
<proteinExistence type="predicted"/>
<protein>
    <submittedName>
        <fullName evidence="1">Uncharacterized protein</fullName>
    </submittedName>
</protein>
<dbReference type="Proteomes" id="UP000015105">
    <property type="component" value="Chromosome 2D"/>
</dbReference>